<sequence length="122" mass="13415">MCYQRRRFTISYSDHPVEYYSKLPTECNVDECIILDPVIDTGSTADAAISIVKSWCKNADGFGKSDKKVKFITVCASKAGLDKLRHSHPDVEYYTAAIDETLSSNGSIEPGIGDCGNRLFGP</sequence>
<dbReference type="AlphaFoldDB" id="A0A1R1PZ97"/>
<proteinExistence type="predicted"/>
<dbReference type="EMBL" id="LSSK01000009">
    <property type="protein sequence ID" value="OMH86280.1"/>
    <property type="molecule type" value="Genomic_DNA"/>
</dbReference>
<dbReference type="Gene3D" id="3.40.50.2020">
    <property type="match status" value="1"/>
</dbReference>
<keyword evidence="2" id="KW-0328">Glycosyltransferase</keyword>
<keyword evidence="3" id="KW-1185">Reference proteome</keyword>
<accession>A0A1R1PZ97</accession>
<reference evidence="3" key="1">
    <citation type="submission" date="2017-01" db="EMBL/GenBank/DDBJ databases">
        <authorList>
            <person name="Wang Y."/>
            <person name="White M."/>
            <person name="Kvist S."/>
            <person name="Moncalvo J.-M."/>
        </authorList>
    </citation>
    <scope>NUCLEOTIDE SEQUENCE [LARGE SCALE GENOMIC DNA]</scope>
    <source>
        <strain evidence="3">COL-18-3</strain>
    </source>
</reference>
<dbReference type="InterPro" id="IPR000836">
    <property type="entry name" value="PRTase_dom"/>
</dbReference>
<dbReference type="OrthoDB" id="10257085at2759"/>
<dbReference type="CDD" id="cd06223">
    <property type="entry name" value="PRTases_typeI"/>
    <property type="match status" value="1"/>
</dbReference>
<dbReference type="Pfam" id="PF14681">
    <property type="entry name" value="UPRTase"/>
    <property type="match status" value="1"/>
</dbReference>
<feature type="domain" description="Phosphoribosyltransferase" evidence="1">
    <location>
        <begin position="14"/>
        <end position="121"/>
    </location>
</feature>
<dbReference type="SUPFAM" id="SSF53271">
    <property type="entry name" value="PRTase-like"/>
    <property type="match status" value="1"/>
</dbReference>
<comment type="caution">
    <text evidence="2">The sequence shown here is derived from an EMBL/GenBank/DDBJ whole genome shotgun (WGS) entry which is preliminary data.</text>
</comment>
<organism evidence="2 3">
    <name type="scientific">Zancudomyces culisetae</name>
    <name type="common">Gut fungus</name>
    <name type="synonym">Smittium culisetae</name>
    <dbReference type="NCBI Taxonomy" id="1213189"/>
    <lineage>
        <taxon>Eukaryota</taxon>
        <taxon>Fungi</taxon>
        <taxon>Fungi incertae sedis</taxon>
        <taxon>Zoopagomycota</taxon>
        <taxon>Kickxellomycotina</taxon>
        <taxon>Harpellomycetes</taxon>
        <taxon>Harpellales</taxon>
        <taxon>Legeriomycetaceae</taxon>
        <taxon>Zancudomyces</taxon>
    </lineage>
</organism>
<protein>
    <submittedName>
        <fullName evidence="2">Uracil phosphoribosyltransferase</fullName>
    </submittedName>
</protein>
<dbReference type="GO" id="GO:0016757">
    <property type="term" value="F:glycosyltransferase activity"/>
    <property type="evidence" value="ECO:0007669"/>
    <property type="project" value="UniProtKB-KW"/>
</dbReference>
<evidence type="ECO:0000313" key="2">
    <source>
        <dbReference type="EMBL" id="OMH86280.1"/>
    </source>
</evidence>
<keyword evidence="2" id="KW-0808">Transferase</keyword>
<dbReference type="InterPro" id="IPR029057">
    <property type="entry name" value="PRTase-like"/>
</dbReference>
<name>A0A1R1PZ97_ZANCU</name>
<evidence type="ECO:0000259" key="1">
    <source>
        <dbReference type="Pfam" id="PF14681"/>
    </source>
</evidence>
<evidence type="ECO:0000313" key="3">
    <source>
        <dbReference type="Proteomes" id="UP000188320"/>
    </source>
</evidence>
<dbReference type="Proteomes" id="UP000188320">
    <property type="component" value="Unassembled WGS sequence"/>
</dbReference>
<gene>
    <name evidence="2" type="ORF">AX774_g172</name>
</gene>